<name>A0A2Z5FRT8_9BACT</name>
<dbReference type="SMART" id="SM00382">
    <property type="entry name" value="AAA"/>
    <property type="match status" value="1"/>
</dbReference>
<evidence type="ECO:0000259" key="5">
    <source>
        <dbReference type="PROSITE" id="PS50893"/>
    </source>
</evidence>
<dbReference type="AlphaFoldDB" id="A0A2Z5FRT8"/>
<proteinExistence type="inferred from homology"/>
<dbReference type="KEGG" id="abas:ACPOL_0011"/>
<dbReference type="GO" id="GO:0016887">
    <property type="term" value="F:ATP hydrolysis activity"/>
    <property type="evidence" value="ECO:0007669"/>
    <property type="project" value="InterPro"/>
</dbReference>
<dbReference type="Proteomes" id="UP000253606">
    <property type="component" value="Chromosome"/>
</dbReference>
<dbReference type="FunFam" id="3.40.50.300:FF:000425">
    <property type="entry name" value="Probable ABC transporter, ATP-binding subunit"/>
    <property type="match status" value="1"/>
</dbReference>
<dbReference type="RefSeq" id="WP_114205250.1">
    <property type="nucleotide sequence ID" value="NZ_CP030840.1"/>
</dbReference>
<dbReference type="OrthoDB" id="9802264at2"/>
<organism evidence="6 7">
    <name type="scientific">Acidisarcina polymorpha</name>
    <dbReference type="NCBI Taxonomy" id="2211140"/>
    <lineage>
        <taxon>Bacteria</taxon>
        <taxon>Pseudomonadati</taxon>
        <taxon>Acidobacteriota</taxon>
        <taxon>Terriglobia</taxon>
        <taxon>Terriglobales</taxon>
        <taxon>Acidobacteriaceae</taxon>
        <taxon>Acidisarcina</taxon>
    </lineage>
</organism>
<dbReference type="PROSITE" id="PS00211">
    <property type="entry name" value="ABC_TRANSPORTER_1"/>
    <property type="match status" value="1"/>
</dbReference>
<dbReference type="PROSITE" id="PS50893">
    <property type="entry name" value="ABC_TRANSPORTER_2"/>
    <property type="match status" value="1"/>
</dbReference>
<dbReference type="InterPro" id="IPR003439">
    <property type="entry name" value="ABC_transporter-like_ATP-bd"/>
</dbReference>
<dbReference type="SUPFAM" id="SSF52540">
    <property type="entry name" value="P-loop containing nucleoside triphosphate hydrolases"/>
    <property type="match status" value="1"/>
</dbReference>
<keyword evidence="3" id="KW-0547">Nucleotide-binding</keyword>
<keyword evidence="7" id="KW-1185">Reference proteome</keyword>
<dbReference type="EMBL" id="CP030840">
    <property type="protein sequence ID" value="AXC09398.1"/>
    <property type="molecule type" value="Genomic_DNA"/>
</dbReference>
<dbReference type="Gene3D" id="3.40.50.300">
    <property type="entry name" value="P-loop containing nucleotide triphosphate hydrolases"/>
    <property type="match status" value="1"/>
</dbReference>
<dbReference type="InterPro" id="IPR017871">
    <property type="entry name" value="ABC_transporter-like_CS"/>
</dbReference>
<keyword evidence="2" id="KW-0813">Transport</keyword>
<comment type="similarity">
    <text evidence="1">Belongs to the ABC transporter superfamily.</text>
</comment>
<dbReference type="Pfam" id="PF00005">
    <property type="entry name" value="ABC_tran"/>
    <property type="match status" value="1"/>
</dbReference>
<dbReference type="InterPro" id="IPR003593">
    <property type="entry name" value="AAA+_ATPase"/>
</dbReference>
<evidence type="ECO:0000256" key="3">
    <source>
        <dbReference type="ARBA" id="ARBA00022741"/>
    </source>
</evidence>
<feature type="domain" description="ABC transporter" evidence="5">
    <location>
        <begin position="6"/>
        <end position="241"/>
    </location>
</feature>
<evidence type="ECO:0000256" key="2">
    <source>
        <dbReference type="ARBA" id="ARBA00022448"/>
    </source>
</evidence>
<dbReference type="GO" id="GO:0015697">
    <property type="term" value="P:quaternary ammonium group transport"/>
    <property type="evidence" value="ECO:0007669"/>
    <property type="project" value="UniProtKB-ARBA"/>
</dbReference>
<accession>A0A2Z5FRT8</accession>
<reference evidence="6 7" key="1">
    <citation type="journal article" date="2018" name="Front. Microbiol.">
        <title>Hydrolytic Capabilities as a Key to Environmental Success: Chitinolytic and Cellulolytic Acidobacteria From Acidic Sub-arctic Soils and Boreal Peatlands.</title>
        <authorList>
            <person name="Belova S.E."/>
            <person name="Ravin N.V."/>
            <person name="Pankratov T.A."/>
            <person name="Rakitin A.L."/>
            <person name="Ivanova A.A."/>
            <person name="Beletsky A.V."/>
            <person name="Mardanov A.V."/>
            <person name="Sinninghe Damste J.S."/>
            <person name="Dedysh S.N."/>
        </authorList>
    </citation>
    <scope>NUCLEOTIDE SEQUENCE [LARGE SCALE GENOMIC DNA]</scope>
    <source>
        <strain evidence="6 7">SBC82</strain>
    </source>
</reference>
<dbReference type="PANTHER" id="PTHR43117">
    <property type="entry name" value="OSMOPROTECTANT IMPORT ATP-BINDING PROTEIN OSMV"/>
    <property type="match status" value="1"/>
</dbReference>
<dbReference type="InterPro" id="IPR027417">
    <property type="entry name" value="P-loop_NTPase"/>
</dbReference>
<keyword evidence="4" id="KW-0067">ATP-binding</keyword>
<evidence type="ECO:0000256" key="4">
    <source>
        <dbReference type="ARBA" id="ARBA00022840"/>
    </source>
</evidence>
<evidence type="ECO:0000313" key="7">
    <source>
        <dbReference type="Proteomes" id="UP000253606"/>
    </source>
</evidence>
<evidence type="ECO:0000313" key="6">
    <source>
        <dbReference type="EMBL" id="AXC09398.1"/>
    </source>
</evidence>
<sequence>MPDAAIEFRDVTFKTPQNRVLLDKINLTISSGSTVAILGRSGSGKTTLLRTVNRMVEPTSGEVLVEGKPITASDPVMLRRGIGYVVQETGLFPHFKIERNIGTVLELAGKPKSEIEDRSRQLMQMVGLDAGKFAGRYPHQLSGGQRQRVGLARALAADPPVLLMDEPFGALDPLTRAEMQDVLRELMAGLKKTILLVTHDLDEAMYLASRILLIEDGRVAADLESGEFLNSKIPQVSAYTKAVHRGDESAAGQPR</sequence>
<dbReference type="GO" id="GO:0005524">
    <property type="term" value="F:ATP binding"/>
    <property type="evidence" value="ECO:0007669"/>
    <property type="project" value="UniProtKB-KW"/>
</dbReference>
<dbReference type="PANTHER" id="PTHR43117:SF4">
    <property type="entry name" value="OSMOPROTECTANT IMPORT ATP-BINDING PROTEIN OSMV"/>
    <property type="match status" value="1"/>
</dbReference>
<gene>
    <name evidence="6" type="ORF">ACPOL_0011</name>
</gene>
<evidence type="ECO:0000256" key="1">
    <source>
        <dbReference type="ARBA" id="ARBA00005417"/>
    </source>
</evidence>
<protein>
    <submittedName>
        <fullName evidence="6">L-proline glycine betaine ABC transport system permease protein ProV</fullName>
    </submittedName>
</protein>